<keyword evidence="3" id="KW-1185">Reference proteome</keyword>
<dbReference type="InterPro" id="IPR011008">
    <property type="entry name" value="Dimeric_a/b-barrel"/>
</dbReference>
<dbReference type="RefSeq" id="WP_119759402.1">
    <property type="nucleotide sequence ID" value="NZ_QYUM01000002.1"/>
</dbReference>
<evidence type="ECO:0000313" key="2">
    <source>
        <dbReference type="EMBL" id="RJF93123.1"/>
    </source>
</evidence>
<evidence type="ECO:0000259" key="1">
    <source>
        <dbReference type="Pfam" id="PF07110"/>
    </source>
</evidence>
<dbReference type="OrthoDB" id="9015064at2"/>
<name>A0A418WPH4_9SPHN</name>
<dbReference type="SUPFAM" id="SSF54909">
    <property type="entry name" value="Dimeric alpha+beta barrel"/>
    <property type="match status" value="1"/>
</dbReference>
<dbReference type="InterPro" id="IPR009799">
    <property type="entry name" value="EthD_dom"/>
</dbReference>
<comment type="caution">
    <text evidence="2">The sequence shown here is derived from an EMBL/GenBank/DDBJ whole genome shotgun (WGS) entry which is preliminary data.</text>
</comment>
<reference evidence="2 3" key="1">
    <citation type="submission" date="2018-09" db="EMBL/GenBank/DDBJ databases">
        <authorList>
            <person name="Zhu H."/>
        </authorList>
    </citation>
    <scope>NUCLEOTIDE SEQUENCE [LARGE SCALE GENOMIC DNA]</scope>
    <source>
        <strain evidence="2 3">K2R01-6</strain>
    </source>
</reference>
<proteinExistence type="predicted"/>
<dbReference type="GO" id="GO:0016491">
    <property type="term" value="F:oxidoreductase activity"/>
    <property type="evidence" value="ECO:0007669"/>
    <property type="project" value="InterPro"/>
</dbReference>
<dbReference type="Proteomes" id="UP000286100">
    <property type="component" value="Unassembled WGS sequence"/>
</dbReference>
<dbReference type="EMBL" id="QYUM01000002">
    <property type="protein sequence ID" value="RJF93123.1"/>
    <property type="molecule type" value="Genomic_DNA"/>
</dbReference>
<dbReference type="Pfam" id="PF07110">
    <property type="entry name" value="EthD"/>
    <property type="match status" value="1"/>
</dbReference>
<accession>A0A418WPH4</accession>
<evidence type="ECO:0000313" key="3">
    <source>
        <dbReference type="Proteomes" id="UP000286100"/>
    </source>
</evidence>
<dbReference type="AlphaFoldDB" id="A0A418WPH4"/>
<protein>
    <recommendedName>
        <fullName evidence="1">EthD domain-containing protein</fullName>
    </recommendedName>
</protein>
<organism evidence="2 3">
    <name type="scientific">Sphingomonas cavernae</name>
    <dbReference type="NCBI Taxonomy" id="2320861"/>
    <lineage>
        <taxon>Bacteria</taxon>
        <taxon>Pseudomonadati</taxon>
        <taxon>Pseudomonadota</taxon>
        <taxon>Alphaproteobacteria</taxon>
        <taxon>Sphingomonadales</taxon>
        <taxon>Sphingomonadaceae</taxon>
        <taxon>Sphingomonas</taxon>
    </lineage>
</organism>
<gene>
    <name evidence="2" type="ORF">D3876_01785</name>
</gene>
<feature type="domain" description="EthD" evidence="1">
    <location>
        <begin position="129"/>
        <end position="219"/>
    </location>
</feature>
<sequence>MEKIIYALWRDASENRARFNARLLGEVTDALAAHVFGLRLNLQDAEVERGTSPRMASTQPQMDAVIQLWSPSANDPARAPVDAIIGGAAPRYAAWLASESTVLPNTLHPPVTGRRTEGFSQIVFLGRPPRLTWEAWRDTWQRHHTAVAVDTQANFEYVQNLIVRPLTYGAPDYAAMVEECFPYAALGDEAVYFDAVGDSAKLAENQRLMAESCARFIDFDRIDCLPTSQFDVKRIV</sequence>